<accession>H2Y2T8</accession>
<reference evidence="2" key="1">
    <citation type="journal article" date="2002" name="Science">
        <title>The draft genome of Ciona intestinalis: insights into chordate and vertebrate origins.</title>
        <authorList>
            <person name="Dehal P."/>
            <person name="Satou Y."/>
            <person name="Campbell R.K."/>
            <person name="Chapman J."/>
            <person name="Degnan B."/>
            <person name="De Tomaso A."/>
            <person name="Davidson B."/>
            <person name="Di Gregorio A."/>
            <person name="Gelpke M."/>
            <person name="Goodstein D.M."/>
            <person name="Harafuji N."/>
            <person name="Hastings K.E."/>
            <person name="Ho I."/>
            <person name="Hotta K."/>
            <person name="Huang W."/>
            <person name="Kawashima T."/>
            <person name="Lemaire P."/>
            <person name="Martinez D."/>
            <person name="Meinertzhagen I.A."/>
            <person name="Necula S."/>
            <person name="Nonaka M."/>
            <person name="Putnam N."/>
            <person name="Rash S."/>
            <person name="Saiga H."/>
            <person name="Satake M."/>
            <person name="Terry A."/>
            <person name="Yamada L."/>
            <person name="Wang H.G."/>
            <person name="Awazu S."/>
            <person name="Azumi K."/>
            <person name="Boore J."/>
            <person name="Branno M."/>
            <person name="Chin-Bow S."/>
            <person name="DeSantis R."/>
            <person name="Doyle S."/>
            <person name="Francino P."/>
            <person name="Keys D.N."/>
            <person name="Haga S."/>
            <person name="Hayashi H."/>
            <person name="Hino K."/>
            <person name="Imai K.S."/>
            <person name="Inaba K."/>
            <person name="Kano S."/>
            <person name="Kobayashi K."/>
            <person name="Kobayashi M."/>
            <person name="Lee B.I."/>
            <person name="Makabe K.W."/>
            <person name="Manohar C."/>
            <person name="Matassi G."/>
            <person name="Medina M."/>
            <person name="Mochizuki Y."/>
            <person name="Mount S."/>
            <person name="Morishita T."/>
            <person name="Miura S."/>
            <person name="Nakayama A."/>
            <person name="Nishizaka S."/>
            <person name="Nomoto H."/>
            <person name="Ohta F."/>
            <person name="Oishi K."/>
            <person name="Rigoutsos I."/>
            <person name="Sano M."/>
            <person name="Sasaki A."/>
            <person name="Sasakura Y."/>
            <person name="Shoguchi E."/>
            <person name="Shin-i T."/>
            <person name="Spagnuolo A."/>
            <person name="Stainier D."/>
            <person name="Suzuki M.M."/>
            <person name="Tassy O."/>
            <person name="Takatori N."/>
            <person name="Tokuoka M."/>
            <person name="Yagi K."/>
            <person name="Yoshizaki F."/>
            <person name="Wada S."/>
            <person name="Zhang C."/>
            <person name="Hyatt P.D."/>
            <person name="Larimer F."/>
            <person name="Detter C."/>
            <person name="Doggett N."/>
            <person name="Glavina T."/>
            <person name="Hawkins T."/>
            <person name="Richardson P."/>
            <person name="Lucas S."/>
            <person name="Kohara Y."/>
            <person name="Levine M."/>
            <person name="Satoh N."/>
            <person name="Rokhsar D.S."/>
        </authorList>
    </citation>
    <scope>NUCLEOTIDE SEQUENCE [LARGE SCALE GENOMIC DNA]</scope>
</reference>
<name>H2Y2T8_CIOIN</name>
<dbReference type="HOGENOM" id="CLU_3210002_0_0_1"/>
<evidence type="ECO:0000313" key="1">
    <source>
        <dbReference type="Ensembl" id="ENSCINP00000036223.1"/>
    </source>
</evidence>
<dbReference type="InParanoid" id="H2Y2T8"/>
<dbReference type="AlphaFoldDB" id="H2Y2T8"/>
<dbReference type="EMBL" id="EAAA01000908">
    <property type="status" value="NOT_ANNOTATED_CDS"/>
    <property type="molecule type" value="Genomic_DNA"/>
</dbReference>
<dbReference type="Proteomes" id="UP000008144">
    <property type="component" value="Chromosome 12"/>
</dbReference>
<evidence type="ECO:0000313" key="2">
    <source>
        <dbReference type="Proteomes" id="UP000008144"/>
    </source>
</evidence>
<reference evidence="1" key="2">
    <citation type="journal article" date="2008" name="Genome Biol.">
        <title>Improved genome assembly and evidence-based global gene model set for the chordate Ciona intestinalis: new insight into intron and operon populations.</title>
        <authorList>
            <person name="Satou Y."/>
            <person name="Mineta K."/>
            <person name="Ogasawara M."/>
            <person name="Sasakura Y."/>
            <person name="Shoguchi E."/>
            <person name="Ueno K."/>
            <person name="Yamada L."/>
            <person name="Matsumoto J."/>
            <person name="Wasserscheid J."/>
            <person name="Dewar K."/>
            <person name="Wiley G.B."/>
            <person name="Macmil S.L."/>
            <person name="Roe B.A."/>
            <person name="Zeller R.W."/>
            <person name="Hastings K.E."/>
            <person name="Lemaire P."/>
            <person name="Lindquist E."/>
            <person name="Endo T."/>
            <person name="Hotta K."/>
            <person name="Inaba K."/>
        </authorList>
    </citation>
    <scope>NUCLEOTIDE SEQUENCE [LARGE SCALE GENOMIC DNA]</scope>
    <source>
        <strain evidence="1">wild type</strain>
    </source>
</reference>
<reference evidence="1" key="4">
    <citation type="submission" date="2025-09" db="UniProtKB">
        <authorList>
            <consortium name="Ensembl"/>
        </authorList>
    </citation>
    <scope>IDENTIFICATION</scope>
</reference>
<sequence>VFLFQAVIFFIFKLHILNCSYSIFKLLNFSYLNCILNYRYSYFKL</sequence>
<protein>
    <submittedName>
        <fullName evidence="1">Uncharacterized protein</fullName>
    </submittedName>
</protein>
<organism evidence="1 2">
    <name type="scientific">Ciona intestinalis</name>
    <name type="common">Transparent sea squirt</name>
    <name type="synonym">Ascidia intestinalis</name>
    <dbReference type="NCBI Taxonomy" id="7719"/>
    <lineage>
        <taxon>Eukaryota</taxon>
        <taxon>Metazoa</taxon>
        <taxon>Chordata</taxon>
        <taxon>Tunicata</taxon>
        <taxon>Ascidiacea</taxon>
        <taxon>Phlebobranchia</taxon>
        <taxon>Cionidae</taxon>
        <taxon>Ciona</taxon>
    </lineage>
</organism>
<keyword evidence="2" id="KW-1185">Reference proteome</keyword>
<proteinExistence type="predicted"/>
<dbReference type="Ensembl" id="ENSCINT00000035110.1">
    <property type="protein sequence ID" value="ENSCINP00000036223.1"/>
    <property type="gene ID" value="ENSCING00000018590.1"/>
</dbReference>
<reference evidence="1" key="3">
    <citation type="submission" date="2025-08" db="UniProtKB">
        <authorList>
            <consortium name="Ensembl"/>
        </authorList>
    </citation>
    <scope>IDENTIFICATION</scope>
</reference>